<feature type="transmembrane region" description="Helical" evidence="8">
    <location>
        <begin position="278"/>
        <end position="299"/>
    </location>
</feature>
<dbReference type="OrthoDB" id="2016913at2759"/>
<comment type="similarity">
    <text evidence="3">Belongs to the importin beta family.</text>
</comment>
<reference evidence="10 11" key="1">
    <citation type="submission" date="2016-03" db="EMBL/GenBank/DDBJ databases">
        <title>Whole genome sequencing of Grifola frondosa 9006-11.</title>
        <authorList>
            <person name="Min B."/>
            <person name="Park H."/>
            <person name="Kim J.-G."/>
            <person name="Cho H."/>
            <person name="Oh Y.-L."/>
            <person name="Kong W.-S."/>
            <person name="Choi I.-G."/>
        </authorList>
    </citation>
    <scope>NUCLEOTIDE SEQUENCE [LARGE SCALE GENOMIC DNA]</scope>
    <source>
        <strain evidence="10 11">9006-11</strain>
    </source>
</reference>
<feature type="domain" description="Exportin-1/Importin-beta-like" evidence="9">
    <location>
        <begin position="595"/>
        <end position="726"/>
    </location>
</feature>
<dbReference type="PANTHER" id="PTHR12363:SF33">
    <property type="entry name" value="IMPORTIN-13"/>
    <property type="match status" value="1"/>
</dbReference>
<dbReference type="GO" id="GO:0005737">
    <property type="term" value="C:cytoplasm"/>
    <property type="evidence" value="ECO:0007669"/>
    <property type="project" value="TreeGrafter"/>
</dbReference>
<dbReference type="EMBL" id="LUGG01000005">
    <property type="protein sequence ID" value="OBZ74388.1"/>
    <property type="molecule type" value="Genomic_DNA"/>
</dbReference>
<dbReference type="Gene3D" id="1.20.1250.20">
    <property type="entry name" value="MFS general substrate transporter like domains"/>
    <property type="match status" value="1"/>
</dbReference>
<dbReference type="SUPFAM" id="SSF103473">
    <property type="entry name" value="MFS general substrate transporter"/>
    <property type="match status" value="1"/>
</dbReference>
<dbReference type="Pfam" id="PF18773">
    <property type="entry name" value="Importin_rep"/>
    <property type="match status" value="1"/>
</dbReference>
<dbReference type="GO" id="GO:0005634">
    <property type="term" value="C:nucleus"/>
    <property type="evidence" value="ECO:0007669"/>
    <property type="project" value="UniProtKB-SubCell"/>
</dbReference>
<dbReference type="InterPro" id="IPR013598">
    <property type="entry name" value="Exportin-1/Importin-b-like"/>
</dbReference>
<organism evidence="10 11">
    <name type="scientific">Grifola frondosa</name>
    <name type="common">Maitake</name>
    <name type="synonym">Polyporus frondosus</name>
    <dbReference type="NCBI Taxonomy" id="5627"/>
    <lineage>
        <taxon>Eukaryota</taxon>
        <taxon>Fungi</taxon>
        <taxon>Dikarya</taxon>
        <taxon>Basidiomycota</taxon>
        <taxon>Agaricomycotina</taxon>
        <taxon>Agaricomycetes</taxon>
        <taxon>Polyporales</taxon>
        <taxon>Grifolaceae</taxon>
        <taxon>Grifola</taxon>
    </lineage>
</organism>
<dbReference type="InterPro" id="IPR011989">
    <property type="entry name" value="ARM-like"/>
</dbReference>
<feature type="transmembrane region" description="Helical" evidence="8">
    <location>
        <begin position="197"/>
        <end position="215"/>
    </location>
</feature>
<keyword evidence="8" id="KW-0812">Transmembrane</keyword>
<accession>A0A1C7MC11</accession>
<keyword evidence="8" id="KW-0472">Membrane</keyword>
<dbReference type="Proteomes" id="UP000092993">
    <property type="component" value="Unassembled WGS sequence"/>
</dbReference>
<name>A0A1C7MC11_GRIFR</name>
<feature type="transmembrane region" description="Helical" evidence="8">
    <location>
        <begin position="311"/>
        <end position="334"/>
    </location>
</feature>
<evidence type="ECO:0000256" key="4">
    <source>
        <dbReference type="ARBA" id="ARBA00016020"/>
    </source>
</evidence>
<evidence type="ECO:0000256" key="1">
    <source>
        <dbReference type="ARBA" id="ARBA00004123"/>
    </source>
</evidence>
<dbReference type="Gene3D" id="1.25.10.10">
    <property type="entry name" value="Leucine-rich Repeat Variant"/>
    <property type="match status" value="1"/>
</dbReference>
<gene>
    <name evidence="10" type="primary">Ipo13</name>
    <name evidence="10" type="ORF">A0H81_05631</name>
</gene>
<keyword evidence="5" id="KW-0813">Transport</keyword>
<sequence>MSTQTWRAKPPTILPLAFLQSLGLALIELPVIYLFRDLNCEAYLLNSPPHIPEIDVCQDPAVQRAYAADVAIYLFIITVLSILLSGPYGRLSDSRSRRTVMGMSAFLNGSGDLWLCLCAMFTSLHSPSFLHISAVLKGLGGGFSVISAAQAAFIADNSQTARRSYYLGLALVMNWLAYAVGPLASAVLLEQNRYTDAFGLGATTWGVYLLYLILIPRECRVPLIPGTNSGGHSEPLPDVDLNVSPVLEQGNNKRSLFAFLRAFTEPLTLLYADSMLCWLGLATFIMLFGLGAFNVLTVFCDREFGMSPSEAGIVASIMSISRALAILCILPAFISVYRRFFASHIVETGRTERSPLASGSSDECTPLLNERTSDQVDNVARDVRSTATQELVICRVSFVLDAAGMFLISLSRNAGEVTLATAVGAFGAPAGPSLQALVTLAAPRDQLGRVLAGFSVLESAAIALRNPVLFALYGATLETCPGVVWWITTNMRASPYLNVLMQLIQQAYAPQNHLSSDDQRHLQQELFDIQKHPEAWGLVVPFLEHEDPNVQFFGAHTAQVKIARDWSSIPEEHVLHLRDMLVELTGRSIAVGRNKVILRKLFVAITSLALKVCPGSPSQWPDWLRSCVGTLSSLGASNEYLLDFLAIVAEEVETADLLPPKKAQMIGTLRDAVPMVVQAITACIATPRLHRSQNEVVSALKCLQAWLSDLPASDLTPFIPLLISLMLPVSESSPTPEFDEVTFVAASDTLQEIMSSSALSDGSGSKTLTEPLLLWCDRYGGAIVKESLDEGFVDDVSHSFCRLLVAIGDHSTMYFATNIASPVLPKPGSSCYPLPPQLPPLSHFVQTFLRLLLAYTALPGYYGADEEESELTLGFWYLFQEALWSSEYGFDYTEEDDGSQAAQREEQQMPVAKAVYSELVQVLRRKVVWPAKDVLSSWVRDQKDKFQAYRRDVGDTLINAYYILREDMLGYYVNDVLQRLSTRQEHEGWEVGNPLFAYDHHENDYRNQEVEATLHCIMAVQEAIPLEDCPHLRRVFGPEILGRLPTTGDDRVRRTALNLIASYASWFTTQPKQSPDSPTPSLLMNAISYVVAALTVPTLCMPAANALRDLCDANRTALAPHISAFGELHAGVTNIPDTEKSKVLQSIASVIEALPPAEEIPPVEAIVNPVVSKLFEALQLSARLPDEARAVAIQQLETLTCVAKGLTRTADSLLVLDESPAVQEETERMRRARDDPRMVKLREAILDAVRNIVELWSTDASVNDALSDLFKAITSLPSDITLISLPPGPLLELICLASQRQLTAVWLSLTSMLIIQLNPPSLDPTFKPIPSAEAHSVALNVLTLLLQTALNTLAQPGAMEANPDIVQVFFGCMDTVALHFLAAFYQLPPELFNALVQCTISSLALQERYSLTAACKFLISLISRTYATDELTEAKAMLARVHGRSIMRAVLSGFAGVAPRSATANLIELLSTLITKFPAESKAWMTDVLFSDDFVQSKATPEAKEKFVKAVFGSRSLKRTRDAAQQFTLVARGLEGSSFGYTTITM</sequence>
<dbReference type="OMA" id="DISGWYQ"/>
<dbReference type="InterPro" id="IPR036259">
    <property type="entry name" value="MFS_trans_sf"/>
</dbReference>
<comment type="subcellular location">
    <subcellularLocation>
        <location evidence="2">Membrane</location>
        <topology evidence="2">Multi-pass membrane protein</topology>
    </subcellularLocation>
    <subcellularLocation>
        <location evidence="1">Nucleus</location>
    </subcellularLocation>
</comment>
<evidence type="ECO:0000256" key="5">
    <source>
        <dbReference type="ARBA" id="ARBA00022448"/>
    </source>
</evidence>
<evidence type="ECO:0000313" key="11">
    <source>
        <dbReference type="Proteomes" id="UP000092993"/>
    </source>
</evidence>
<keyword evidence="7" id="KW-0539">Nucleus</keyword>
<feature type="transmembrane region" description="Helical" evidence="8">
    <location>
        <begin position="100"/>
        <end position="122"/>
    </location>
</feature>
<dbReference type="InterPro" id="IPR011701">
    <property type="entry name" value="MFS"/>
</dbReference>
<dbReference type="Pfam" id="PF07690">
    <property type="entry name" value="MFS_1"/>
    <property type="match status" value="1"/>
</dbReference>
<dbReference type="GO" id="GO:0022857">
    <property type="term" value="F:transmembrane transporter activity"/>
    <property type="evidence" value="ECO:0007669"/>
    <property type="project" value="InterPro"/>
</dbReference>
<feature type="transmembrane region" description="Helical" evidence="8">
    <location>
        <begin position="165"/>
        <end position="185"/>
    </location>
</feature>
<proteinExistence type="inferred from homology"/>
<keyword evidence="6" id="KW-0677">Repeat</keyword>
<dbReference type="SUPFAM" id="SSF48371">
    <property type="entry name" value="ARM repeat"/>
    <property type="match status" value="1"/>
</dbReference>
<dbReference type="InterPro" id="IPR016024">
    <property type="entry name" value="ARM-type_fold"/>
</dbReference>
<dbReference type="InterPro" id="IPR040709">
    <property type="entry name" value="Importin_rep_1"/>
</dbReference>
<feature type="transmembrane region" description="Helical" evidence="8">
    <location>
        <begin position="12"/>
        <end position="35"/>
    </location>
</feature>
<dbReference type="InterPro" id="IPR051345">
    <property type="entry name" value="Importin_beta-like_NTR"/>
</dbReference>
<comment type="caution">
    <text evidence="10">The sequence shown here is derived from an EMBL/GenBank/DDBJ whole genome shotgun (WGS) entry which is preliminary data.</text>
</comment>
<evidence type="ECO:0000259" key="9">
    <source>
        <dbReference type="Pfam" id="PF08389"/>
    </source>
</evidence>
<dbReference type="Pfam" id="PF08389">
    <property type="entry name" value="Xpo1"/>
    <property type="match status" value="1"/>
</dbReference>
<keyword evidence="8" id="KW-1133">Transmembrane helix</keyword>
<dbReference type="GO" id="GO:0016020">
    <property type="term" value="C:membrane"/>
    <property type="evidence" value="ECO:0007669"/>
    <property type="project" value="UniProtKB-SubCell"/>
</dbReference>
<feature type="transmembrane region" description="Helical" evidence="8">
    <location>
        <begin position="70"/>
        <end position="88"/>
    </location>
</feature>
<evidence type="ECO:0000256" key="8">
    <source>
        <dbReference type="SAM" id="Phobius"/>
    </source>
</evidence>
<dbReference type="Pfam" id="PF18806">
    <property type="entry name" value="Importin_rep_3"/>
    <property type="match status" value="1"/>
</dbReference>
<evidence type="ECO:0000256" key="6">
    <source>
        <dbReference type="ARBA" id="ARBA00022737"/>
    </source>
</evidence>
<dbReference type="PANTHER" id="PTHR12363">
    <property type="entry name" value="TRANSPORTIN 3 AND IMPORTIN 13"/>
    <property type="match status" value="1"/>
</dbReference>
<dbReference type="InterPro" id="IPR040520">
    <property type="entry name" value="Importin_rep_3"/>
</dbReference>
<evidence type="ECO:0000256" key="2">
    <source>
        <dbReference type="ARBA" id="ARBA00004141"/>
    </source>
</evidence>
<keyword evidence="11" id="KW-1185">Reference proteome</keyword>
<evidence type="ECO:0000256" key="3">
    <source>
        <dbReference type="ARBA" id="ARBA00007991"/>
    </source>
</evidence>
<dbReference type="GO" id="GO:0006606">
    <property type="term" value="P:protein import into nucleus"/>
    <property type="evidence" value="ECO:0007669"/>
    <property type="project" value="TreeGrafter"/>
</dbReference>
<evidence type="ECO:0000256" key="7">
    <source>
        <dbReference type="ARBA" id="ARBA00023242"/>
    </source>
</evidence>
<evidence type="ECO:0000313" key="10">
    <source>
        <dbReference type="EMBL" id="OBZ74388.1"/>
    </source>
</evidence>
<protein>
    <recommendedName>
        <fullName evidence="4">Importin-13</fullName>
    </recommendedName>
</protein>
<feature type="transmembrane region" description="Helical" evidence="8">
    <location>
        <begin position="128"/>
        <end position="153"/>
    </location>
</feature>
<dbReference type="STRING" id="5627.A0A1C7MC11"/>